<dbReference type="Proteomes" id="UP000441523">
    <property type="component" value="Unassembled WGS sequence"/>
</dbReference>
<keyword evidence="2" id="KW-1185">Reference proteome</keyword>
<accession>A0A6N6MGB5</accession>
<organism evidence="1 2">
    <name type="scientific">Methylobacterium planeticum</name>
    <dbReference type="NCBI Taxonomy" id="2615211"/>
    <lineage>
        <taxon>Bacteria</taxon>
        <taxon>Pseudomonadati</taxon>
        <taxon>Pseudomonadota</taxon>
        <taxon>Alphaproteobacteria</taxon>
        <taxon>Hyphomicrobiales</taxon>
        <taxon>Methylobacteriaceae</taxon>
        <taxon>Methylobacterium</taxon>
    </lineage>
</organism>
<name>A0A6N6MGB5_9HYPH</name>
<comment type="caution">
    <text evidence="1">The sequence shown here is derived from an EMBL/GenBank/DDBJ whole genome shotgun (WGS) entry which is preliminary data.</text>
</comment>
<dbReference type="AlphaFoldDB" id="A0A6N6MGB5"/>
<gene>
    <name evidence="1" type="ORF">F6X51_24160</name>
</gene>
<evidence type="ECO:0000313" key="2">
    <source>
        <dbReference type="Proteomes" id="UP000441523"/>
    </source>
</evidence>
<evidence type="ECO:0000313" key="1">
    <source>
        <dbReference type="EMBL" id="KAB1069937.1"/>
    </source>
</evidence>
<sequence>MGRKMRPLKIVICDDTNRPLSDLVNDLQALAPEGSPEIKVISGAAINPIARELEARRRWAAHVSNPPQPGAQAPIAWGTHAFDEVDILILDYNFIELEDVWGLTGQRLAYLARCYSNCKYIVVLNQFGTNRFDLTLRGHPETHADLHIGSEQLTNPGLWRSDGWSEFRPWSWPVLPDAVARLECRIAQVTDALDAPVMEWLGLEHARAGLPRTVLQFLKDDRTTFKRFIYESGHGFESTDREFDQASLPRIAASRIAKWLEYLVFAGQDLLIDVPRLISRFPSLIGTESFTRLQGRQLTPAVTTGLGLREELIADHAYPRRDWLSRAAWFRTRVMDEQRLPENAEDRPSETDLRFCEDTSSFLERNSTRGFVADLASPYVQRFVRRPGFDGVEYQPSIRFSL</sequence>
<reference evidence="1 2" key="1">
    <citation type="submission" date="2019-09" db="EMBL/GenBank/DDBJ databases">
        <title>YIM 132548 draft genome.</title>
        <authorList>
            <person name="Jiang L."/>
        </authorList>
    </citation>
    <scope>NUCLEOTIDE SEQUENCE [LARGE SCALE GENOMIC DNA]</scope>
    <source>
        <strain evidence="1 2">YIM 132548</strain>
    </source>
</reference>
<dbReference type="RefSeq" id="WP_150966293.1">
    <property type="nucleotide sequence ID" value="NZ_VZZJ01000034.1"/>
</dbReference>
<dbReference type="EMBL" id="VZZJ01000034">
    <property type="protein sequence ID" value="KAB1069937.1"/>
    <property type="molecule type" value="Genomic_DNA"/>
</dbReference>
<proteinExistence type="predicted"/>
<protein>
    <submittedName>
        <fullName evidence="1">Uncharacterized protein</fullName>
    </submittedName>
</protein>